<reference evidence="2 3" key="1">
    <citation type="submission" date="2024-01" db="EMBL/GenBank/DDBJ databases">
        <title>Genome assemblies of Stephania.</title>
        <authorList>
            <person name="Yang L."/>
        </authorList>
    </citation>
    <scope>NUCLEOTIDE SEQUENCE [LARGE SCALE GENOMIC DNA]</scope>
    <source>
        <strain evidence="2">QJT</strain>
        <tissue evidence="2">Leaf</tissue>
    </source>
</reference>
<feature type="compositionally biased region" description="Gly residues" evidence="1">
    <location>
        <begin position="29"/>
        <end position="45"/>
    </location>
</feature>
<protein>
    <submittedName>
        <fullName evidence="2">Uncharacterized protein</fullName>
    </submittedName>
</protein>
<gene>
    <name evidence="2" type="ORF">Sjap_007687</name>
</gene>
<dbReference type="EMBL" id="JBBNAE010000003">
    <property type="protein sequence ID" value="KAK9137093.1"/>
    <property type="molecule type" value="Genomic_DNA"/>
</dbReference>
<keyword evidence="3" id="KW-1185">Reference proteome</keyword>
<feature type="region of interest" description="Disordered" evidence="1">
    <location>
        <begin position="29"/>
        <end position="52"/>
    </location>
</feature>
<proteinExistence type="predicted"/>
<sequence length="108" mass="11361">MTSLQTWTPARTYVGSTPRLNASGLGLAGGAAGGEARGGWGGGGEELPPSPRNTADLVVVEEGSVDRFRCCNRRGFRRLGWAVPLEQRGLFERRAILLFGTGSGIGSK</sequence>
<dbReference type="Proteomes" id="UP001417504">
    <property type="component" value="Unassembled WGS sequence"/>
</dbReference>
<comment type="caution">
    <text evidence="2">The sequence shown here is derived from an EMBL/GenBank/DDBJ whole genome shotgun (WGS) entry which is preliminary data.</text>
</comment>
<evidence type="ECO:0000313" key="3">
    <source>
        <dbReference type="Proteomes" id="UP001417504"/>
    </source>
</evidence>
<name>A0AAP0PA65_9MAGN</name>
<organism evidence="2 3">
    <name type="scientific">Stephania japonica</name>
    <dbReference type="NCBI Taxonomy" id="461633"/>
    <lineage>
        <taxon>Eukaryota</taxon>
        <taxon>Viridiplantae</taxon>
        <taxon>Streptophyta</taxon>
        <taxon>Embryophyta</taxon>
        <taxon>Tracheophyta</taxon>
        <taxon>Spermatophyta</taxon>
        <taxon>Magnoliopsida</taxon>
        <taxon>Ranunculales</taxon>
        <taxon>Menispermaceae</taxon>
        <taxon>Menispermoideae</taxon>
        <taxon>Cissampelideae</taxon>
        <taxon>Stephania</taxon>
    </lineage>
</organism>
<evidence type="ECO:0000313" key="2">
    <source>
        <dbReference type="EMBL" id="KAK9137093.1"/>
    </source>
</evidence>
<evidence type="ECO:0000256" key="1">
    <source>
        <dbReference type="SAM" id="MobiDB-lite"/>
    </source>
</evidence>
<accession>A0AAP0PA65</accession>
<dbReference type="AlphaFoldDB" id="A0AAP0PA65"/>